<dbReference type="Pfam" id="PF00043">
    <property type="entry name" value="GST_C"/>
    <property type="match status" value="1"/>
</dbReference>
<feature type="domain" description="GST N-terminal" evidence="9">
    <location>
        <begin position="8"/>
        <end position="101"/>
    </location>
</feature>
<evidence type="ECO:0000256" key="5">
    <source>
        <dbReference type="ARBA" id="ARBA00032186"/>
    </source>
</evidence>
<dbReference type="GO" id="GO:0004364">
    <property type="term" value="F:glutathione transferase activity"/>
    <property type="evidence" value="ECO:0007669"/>
    <property type="project" value="InterPro"/>
</dbReference>
<dbReference type="InterPro" id="IPR036249">
    <property type="entry name" value="Thioredoxin-like_sf"/>
</dbReference>
<name>A0AAW1S7C9_9CHLO</name>
<protein>
    <recommendedName>
        <fullName evidence="5">Glutathione-dependent dehydroascorbate reductase</fullName>
        <ecNumber evidence="3">1.20.4.2</ecNumber>
        <ecNumber evidence="2">1.8.5.1</ecNumber>
    </recommendedName>
    <alternativeName>
        <fullName evidence="6">Monomethylarsonic acid reductase</fullName>
    </alternativeName>
</protein>
<dbReference type="Pfam" id="PF13409">
    <property type="entry name" value="GST_N_2"/>
    <property type="match status" value="1"/>
</dbReference>
<comment type="similarity">
    <text evidence="1">Belongs to the GST superfamily. Omega family.</text>
</comment>
<sequence>MSGPEIQERLLFVSSWFCPFAQRTWLALNEKRADYEYYELSLKDPATNQWYQLGEKPKWFLNLNPLGKVPVLAYKEGGKTHSVYESLICNEFLEEHLPKEQTLLPEHPVAKAHDRIIIDSFSSKFVPLFYRILLRQDAESQKEAADGMLAELRQLEQKIHPVGPFFQGQQMTLVDCALLPWFLRMYILKHYRDFSIPEDCPNLARWTKDMEQLPAAKETQKAPDGNGTYEEQLLFHYQRYADATAKSTSARDFK</sequence>
<dbReference type="InterPro" id="IPR050983">
    <property type="entry name" value="GST_Omega/HSP26"/>
</dbReference>
<dbReference type="PANTHER" id="PTHR43968:SF6">
    <property type="entry name" value="GLUTATHIONE S-TRANSFERASE OMEGA"/>
    <property type="match status" value="1"/>
</dbReference>
<dbReference type="PANTHER" id="PTHR43968">
    <property type="match status" value="1"/>
</dbReference>
<dbReference type="InterPro" id="IPR005442">
    <property type="entry name" value="GST_omega"/>
</dbReference>
<dbReference type="InterPro" id="IPR004045">
    <property type="entry name" value="Glutathione_S-Trfase_N"/>
</dbReference>
<dbReference type="FunFam" id="1.20.1050.10:FF:000009">
    <property type="entry name" value="Glutathione S-transferase omega-1"/>
    <property type="match status" value="1"/>
</dbReference>
<dbReference type="Gene3D" id="1.20.1050.10">
    <property type="match status" value="1"/>
</dbReference>
<dbReference type="SUPFAM" id="SSF52833">
    <property type="entry name" value="Thioredoxin-like"/>
    <property type="match status" value="1"/>
</dbReference>
<dbReference type="PROSITE" id="PS50404">
    <property type="entry name" value="GST_NTER"/>
    <property type="match status" value="1"/>
</dbReference>
<evidence type="ECO:0000256" key="1">
    <source>
        <dbReference type="ARBA" id="ARBA00011067"/>
    </source>
</evidence>
<evidence type="ECO:0000256" key="8">
    <source>
        <dbReference type="ARBA" id="ARBA00049544"/>
    </source>
</evidence>
<dbReference type="SUPFAM" id="SSF47616">
    <property type="entry name" value="GST C-terminal domain-like"/>
    <property type="match status" value="1"/>
</dbReference>
<evidence type="ECO:0000259" key="9">
    <source>
        <dbReference type="PROSITE" id="PS50404"/>
    </source>
</evidence>
<evidence type="ECO:0000256" key="3">
    <source>
        <dbReference type="ARBA" id="ARBA00013060"/>
    </source>
</evidence>
<keyword evidence="12" id="KW-1185">Reference proteome</keyword>
<evidence type="ECO:0000259" key="10">
    <source>
        <dbReference type="PROSITE" id="PS50405"/>
    </source>
</evidence>
<dbReference type="InterPro" id="IPR036282">
    <property type="entry name" value="Glutathione-S-Trfase_C_sf"/>
</dbReference>
<comment type="catalytic activity">
    <reaction evidence="8">
        <text>L-dehydroascorbate + 2 glutathione = glutathione disulfide + L-ascorbate</text>
        <dbReference type="Rhea" id="RHEA:24424"/>
        <dbReference type="ChEBI" id="CHEBI:38290"/>
        <dbReference type="ChEBI" id="CHEBI:57925"/>
        <dbReference type="ChEBI" id="CHEBI:58297"/>
        <dbReference type="ChEBI" id="CHEBI:58539"/>
        <dbReference type="EC" id="1.8.5.1"/>
    </reaction>
</comment>
<dbReference type="EC" id="1.8.5.1" evidence="2"/>
<proteinExistence type="inferred from homology"/>
<comment type="catalytic activity">
    <reaction evidence="7">
        <text>methylarsonate + 2 glutathione + H(+) = methylarsonous acid + glutathione disulfide + H2O</text>
        <dbReference type="Rhea" id="RHEA:15969"/>
        <dbReference type="ChEBI" id="CHEBI:15377"/>
        <dbReference type="ChEBI" id="CHEBI:15378"/>
        <dbReference type="ChEBI" id="CHEBI:17826"/>
        <dbReference type="ChEBI" id="CHEBI:33409"/>
        <dbReference type="ChEBI" id="CHEBI:57925"/>
        <dbReference type="ChEBI" id="CHEBI:58297"/>
        <dbReference type="EC" id="1.20.4.2"/>
    </reaction>
</comment>
<comment type="caution">
    <text evidence="11">The sequence shown here is derived from an EMBL/GenBank/DDBJ whole genome shotgun (WGS) entry which is preliminary data.</text>
</comment>
<accession>A0AAW1S7C9</accession>
<evidence type="ECO:0000313" key="12">
    <source>
        <dbReference type="Proteomes" id="UP001438707"/>
    </source>
</evidence>
<dbReference type="InterPro" id="IPR040079">
    <property type="entry name" value="Glutathione_S-Trfase"/>
</dbReference>
<dbReference type="Proteomes" id="UP001438707">
    <property type="component" value="Unassembled WGS sequence"/>
</dbReference>
<dbReference type="Gene3D" id="3.40.30.10">
    <property type="entry name" value="Glutaredoxin"/>
    <property type="match status" value="1"/>
</dbReference>
<dbReference type="AlphaFoldDB" id="A0AAW1S7C9"/>
<dbReference type="EC" id="1.20.4.2" evidence="3"/>
<dbReference type="SFLD" id="SFLDS00019">
    <property type="entry name" value="Glutathione_Transferase_(cytos"/>
    <property type="match status" value="1"/>
</dbReference>
<feature type="domain" description="GST C-terminal" evidence="10">
    <location>
        <begin position="107"/>
        <end position="235"/>
    </location>
</feature>
<keyword evidence="4" id="KW-0560">Oxidoreductase</keyword>
<dbReference type="InterPro" id="IPR004046">
    <property type="entry name" value="GST_C"/>
</dbReference>
<evidence type="ECO:0000256" key="2">
    <source>
        <dbReference type="ARBA" id="ARBA00012436"/>
    </source>
</evidence>
<dbReference type="GO" id="GO:0045174">
    <property type="term" value="F:glutathione dehydrogenase (ascorbate) activity"/>
    <property type="evidence" value="ECO:0007669"/>
    <property type="project" value="UniProtKB-EC"/>
</dbReference>
<evidence type="ECO:0000256" key="6">
    <source>
        <dbReference type="ARBA" id="ARBA00032681"/>
    </source>
</evidence>
<dbReference type="GO" id="GO:0050610">
    <property type="term" value="F:methylarsonate reductase activity"/>
    <property type="evidence" value="ECO:0007669"/>
    <property type="project" value="UniProtKB-EC"/>
</dbReference>
<organism evidence="11 12">
    <name type="scientific">Apatococcus lobatus</name>
    <dbReference type="NCBI Taxonomy" id="904363"/>
    <lineage>
        <taxon>Eukaryota</taxon>
        <taxon>Viridiplantae</taxon>
        <taxon>Chlorophyta</taxon>
        <taxon>core chlorophytes</taxon>
        <taxon>Trebouxiophyceae</taxon>
        <taxon>Chlorellales</taxon>
        <taxon>Chlorellaceae</taxon>
        <taxon>Apatococcus</taxon>
    </lineage>
</organism>
<evidence type="ECO:0000256" key="7">
    <source>
        <dbReference type="ARBA" id="ARBA00048353"/>
    </source>
</evidence>
<gene>
    <name evidence="11" type="ORF">WJX74_010410</name>
</gene>
<dbReference type="EMBL" id="JALJOS010000003">
    <property type="protein sequence ID" value="KAK9841700.1"/>
    <property type="molecule type" value="Genomic_DNA"/>
</dbReference>
<reference evidence="11 12" key="1">
    <citation type="journal article" date="2024" name="Nat. Commun.">
        <title>Phylogenomics reveals the evolutionary origins of lichenization in chlorophyte algae.</title>
        <authorList>
            <person name="Puginier C."/>
            <person name="Libourel C."/>
            <person name="Otte J."/>
            <person name="Skaloud P."/>
            <person name="Haon M."/>
            <person name="Grisel S."/>
            <person name="Petersen M."/>
            <person name="Berrin J.G."/>
            <person name="Delaux P.M."/>
            <person name="Dal Grande F."/>
            <person name="Keller J."/>
        </authorList>
    </citation>
    <scope>NUCLEOTIDE SEQUENCE [LARGE SCALE GENOMIC DNA]</scope>
    <source>
        <strain evidence="11 12">SAG 2145</strain>
    </source>
</reference>
<dbReference type="PROSITE" id="PS50405">
    <property type="entry name" value="GST_CTER"/>
    <property type="match status" value="1"/>
</dbReference>
<dbReference type="SFLD" id="SFLDG00358">
    <property type="entry name" value="Main_(cytGST)"/>
    <property type="match status" value="1"/>
</dbReference>
<evidence type="ECO:0000256" key="4">
    <source>
        <dbReference type="ARBA" id="ARBA00023002"/>
    </source>
</evidence>
<dbReference type="PRINTS" id="PR01625">
    <property type="entry name" value="GSTRNSFRASEO"/>
</dbReference>
<dbReference type="InterPro" id="IPR010987">
    <property type="entry name" value="Glutathione-S-Trfase_C-like"/>
</dbReference>
<dbReference type="GO" id="GO:0005737">
    <property type="term" value="C:cytoplasm"/>
    <property type="evidence" value="ECO:0007669"/>
    <property type="project" value="InterPro"/>
</dbReference>
<evidence type="ECO:0000313" key="11">
    <source>
        <dbReference type="EMBL" id="KAK9841700.1"/>
    </source>
</evidence>